<sequence>MASSEQKSASPAVGMLTGIRVVSFTHFLQGPSASQLLADLGAEVIKIEPHTGAFERSWSAPNRSLNGYSPFFALGNRNVRSMAIDLKHPDAAPLVRELLESADVLIESFRPGTLDRLGFGYEDVAAFNPGIVYASLSGYGSDGPYRDRPGQDVLVQALSGLAGATGGAGAPPTPAGASIVDQHAGVLGAFGILAALHGRARTGRGTLVESNLLNAALDLQIEPLTYALNGWTGARSENGVSSMYYTAPYGVFATSDGHLCISLTSPAALEAVFEDPWFTAEHREPYDAREDVNARVATHMRTRTGADWTETFTAARMWFAPVNSYAEVLADPQVAFNDSFDEFDDEAAGRVRVLKHPVMYGGSRPGVRTVPPTLGAHTREILADLGHSDESIAQHFQRKIVS</sequence>
<dbReference type="Proteomes" id="UP001142325">
    <property type="component" value="Unassembled WGS sequence"/>
</dbReference>
<evidence type="ECO:0000313" key="3">
    <source>
        <dbReference type="Proteomes" id="UP001142325"/>
    </source>
</evidence>
<dbReference type="EMBL" id="BSET01000001">
    <property type="protein sequence ID" value="GLK01196.1"/>
    <property type="molecule type" value="Genomic_DNA"/>
</dbReference>
<dbReference type="InterPro" id="IPR050483">
    <property type="entry name" value="CoA-transferase_III_domain"/>
</dbReference>
<dbReference type="InterPro" id="IPR003673">
    <property type="entry name" value="CoA-Trfase_fam_III"/>
</dbReference>
<dbReference type="Pfam" id="PF02515">
    <property type="entry name" value="CoA_transf_3"/>
    <property type="match status" value="1"/>
</dbReference>
<keyword evidence="3" id="KW-1185">Reference proteome</keyword>
<accession>A0A9W6HQU7</accession>
<dbReference type="PANTHER" id="PTHR48207:SF4">
    <property type="entry name" value="BLL6097 PROTEIN"/>
    <property type="match status" value="1"/>
</dbReference>
<comment type="caution">
    <text evidence="2">The sequence shown here is derived from an EMBL/GenBank/DDBJ whole genome shotgun (WGS) entry which is preliminary data.</text>
</comment>
<dbReference type="Gene3D" id="3.40.50.10540">
    <property type="entry name" value="Crotonobetainyl-coa:carnitine coa-transferase, domain 1"/>
    <property type="match status" value="2"/>
</dbReference>
<dbReference type="SUPFAM" id="SSF89796">
    <property type="entry name" value="CoA-transferase family III (CaiB/BaiF)"/>
    <property type="match status" value="1"/>
</dbReference>
<gene>
    <name evidence="2" type="ORF">GCM10017596_09110</name>
</gene>
<protein>
    <submittedName>
        <fullName evidence="2">CoA transferase</fullName>
    </submittedName>
</protein>
<dbReference type="RefSeq" id="WP_239526602.1">
    <property type="nucleotide sequence ID" value="NZ_BAAAUM010000001.1"/>
</dbReference>
<proteinExistence type="predicted"/>
<dbReference type="PANTHER" id="PTHR48207">
    <property type="entry name" value="SUCCINATE--HYDROXYMETHYLGLUTARATE COA-TRANSFERASE"/>
    <property type="match status" value="1"/>
</dbReference>
<evidence type="ECO:0000313" key="2">
    <source>
        <dbReference type="EMBL" id="GLK01196.1"/>
    </source>
</evidence>
<name>A0A9W6HQU7_9MICO</name>
<reference evidence="2" key="1">
    <citation type="journal article" date="2014" name="Int. J. Syst. Evol. Microbiol.">
        <title>Complete genome sequence of Corynebacterium casei LMG S-19264T (=DSM 44701T), isolated from a smear-ripened cheese.</title>
        <authorList>
            <consortium name="US DOE Joint Genome Institute (JGI-PGF)"/>
            <person name="Walter F."/>
            <person name="Albersmeier A."/>
            <person name="Kalinowski J."/>
            <person name="Ruckert C."/>
        </authorList>
    </citation>
    <scope>NUCLEOTIDE SEQUENCE</scope>
    <source>
        <strain evidence="2">VKM Ac-1958</strain>
    </source>
</reference>
<dbReference type="GO" id="GO:0008410">
    <property type="term" value="F:CoA-transferase activity"/>
    <property type="evidence" value="ECO:0007669"/>
    <property type="project" value="TreeGrafter"/>
</dbReference>
<organism evidence="2 3">
    <name type="scientific">Microbacterium keratanolyticum</name>
    <dbReference type="NCBI Taxonomy" id="67574"/>
    <lineage>
        <taxon>Bacteria</taxon>
        <taxon>Bacillati</taxon>
        <taxon>Actinomycetota</taxon>
        <taxon>Actinomycetes</taxon>
        <taxon>Micrococcales</taxon>
        <taxon>Microbacteriaceae</taxon>
        <taxon>Microbacterium</taxon>
    </lineage>
</organism>
<keyword evidence="1 2" id="KW-0808">Transferase</keyword>
<reference evidence="2" key="2">
    <citation type="submission" date="2023-01" db="EMBL/GenBank/DDBJ databases">
        <authorList>
            <person name="Sun Q."/>
            <person name="Evtushenko L."/>
        </authorList>
    </citation>
    <scope>NUCLEOTIDE SEQUENCE</scope>
    <source>
        <strain evidence="2">VKM Ac-1958</strain>
    </source>
</reference>
<dbReference type="AlphaFoldDB" id="A0A9W6HQU7"/>
<evidence type="ECO:0000256" key="1">
    <source>
        <dbReference type="ARBA" id="ARBA00022679"/>
    </source>
</evidence>
<dbReference type="InterPro" id="IPR023606">
    <property type="entry name" value="CoA-Trfase_III_dom_1_sf"/>
</dbReference>